<sequence length="843" mass="94948">MSKLIGRRNAFLAQVKWELAAAEKLRERKASYGEATDRLQQLAELAKNFRQTQNEIEEEQTDPEAIASVFNFREEFFSCYYRAKDIIESYASEFRNSGQDEDEFSNPSDRTMAGSCKDLREAMQMLLETQRALLLSQSAASRNVMQMRDSMHQAGGDEQVLNRAPLNVKLPTISVPVFHGDRKSWISFKDIFETTIHSRTDIRDSVKMQYLVSFLDGDAKRLVSSFPISDANYAEAWTTLTNFYDKKKFTVFALVREFVDQAEIRSVTPVNLRKLVTTSDEVARQLNALGEEFNTRDPWLIHILLEKLDGETRSLWAQKIVEEENPTFEDFLKFLDDRCDALETCTAFSKKTVAVADEAKKGAVKKSTQSEKKVQALHAATEVKKCAKCSSEHPIHTCDEFKKLNVQCRREFAQKARLCYNCLRSSHSVKVCTSKSVCHNGDCKQRHHTLLCPKEVVVQNQPADRSSDVQPQPQQTVARREDAISSMVAQVPRVPAPKVSVLPTAMICVRASDGKFMKVRALIDSGSEASLITEATVNKLRLPRSNAKFVVSGLGQQQAGTTRGLVELVIANRFREEVILNTKAFVMNKLTSTLPSQHLCLESSILTDEVQQNLADPEFNRPGPIDVVLGSDVFLLILKAGQVRNSSRVPVAQNTIFGLVVSGNQAVYTTGIQGNFSIVNLHTELDINQSLRQFWEQEEVPKPQQLTPSEQTAVAYFRSTVSRDEMGRFIVRLPFDDSKPALGESFTAAMKRLRTMERRFQREPEFGKQYLDFIREYQALNHMEEIPAGELNVEDSKCYYLPHHAVVKAESSTTKLRVVFDASCASGSGASLNDRLLTGPNVN</sequence>
<reference evidence="4" key="1">
    <citation type="journal article" date="2015" name="Proc. Natl. Acad. Sci. U.S.A.">
        <title>Genome sequence of the Asian Tiger mosquito, Aedes albopictus, reveals insights into its biology, genetics, and evolution.</title>
        <authorList>
            <person name="Chen X.G."/>
            <person name="Jiang X."/>
            <person name="Gu J."/>
            <person name="Xu M."/>
            <person name="Wu Y."/>
            <person name="Deng Y."/>
            <person name="Zhang C."/>
            <person name="Bonizzoni M."/>
            <person name="Dermauw W."/>
            <person name="Vontas J."/>
            <person name="Armbruster P."/>
            <person name="Huang X."/>
            <person name="Yang Y."/>
            <person name="Zhang H."/>
            <person name="He W."/>
            <person name="Peng H."/>
            <person name="Liu Y."/>
            <person name="Wu K."/>
            <person name="Chen J."/>
            <person name="Lirakis M."/>
            <person name="Topalis P."/>
            <person name="Van Leeuwen T."/>
            <person name="Hall A.B."/>
            <person name="Jiang X."/>
            <person name="Thorpe C."/>
            <person name="Mueller R.L."/>
            <person name="Sun C."/>
            <person name="Waterhouse R.M."/>
            <person name="Yan G."/>
            <person name="Tu Z.J."/>
            <person name="Fang X."/>
            <person name="James A.A."/>
        </authorList>
    </citation>
    <scope>NUCLEOTIDE SEQUENCE [LARGE SCALE GENOMIC DNA]</scope>
    <source>
        <strain evidence="4">Foshan</strain>
    </source>
</reference>
<dbReference type="CDD" id="cd00303">
    <property type="entry name" value="retropepsin_like"/>
    <property type="match status" value="1"/>
</dbReference>
<dbReference type="PROSITE" id="PS50175">
    <property type="entry name" value="ASP_PROT_RETROV"/>
    <property type="match status" value="1"/>
</dbReference>
<name>A0ABM1ZQG6_AEDAL</name>
<evidence type="ECO:0000259" key="2">
    <source>
        <dbReference type="PROSITE" id="PS50175"/>
    </source>
</evidence>
<dbReference type="EnsemblMetazoa" id="AALFPA23_020678.R30534">
    <property type="protein sequence ID" value="AALFPA23_020678.P30534"/>
    <property type="gene ID" value="AALFPA23_020678"/>
</dbReference>
<dbReference type="InterPro" id="IPR005312">
    <property type="entry name" value="DUF1759"/>
</dbReference>
<evidence type="ECO:0000313" key="3">
    <source>
        <dbReference type="EnsemblMetazoa" id="AALFPA23_020678.P30534"/>
    </source>
</evidence>
<evidence type="ECO:0000256" key="1">
    <source>
        <dbReference type="ARBA" id="ARBA00022801"/>
    </source>
</evidence>
<reference evidence="3" key="2">
    <citation type="submission" date="2025-05" db="UniProtKB">
        <authorList>
            <consortium name="EnsemblMetazoa"/>
        </authorList>
    </citation>
    <scope>IDENTIFICATION</scope>
    <source>
        <strain evidence="3">Foshan</strain>
    </source>
</reference>
<keyword evidence="1" id="KW-0378">Hydrolase</keyword>
<organism evidence="3 4">
    <name type="scientific">Aedes albopictus</name>
    <name type="common">Asian tiger mosquito</name>
    <name type="synonym">Stegomyia albopicta</name>
    <dbReference type="NCBI Taxonomy" id="7160"/>
    <lineage>
        <taxon>Eukaryota</taxon>
        <taxon>Metazoa</taxon>
        <taxon>Ecdysozoa</taxon>
        <taxon>Arthropoda</taxon>
        <taxon>Hexapoda</taxon>
        <taxon>Insecta</taxon>
        <taxon>Pterygota</taxon>
        <taxon>Neoptera</taxon>
        <taxon>Endopterygota</taxon>
        <taxon>Diptera</taxon>
        <taxon>Nematocera</taxon>
        <taxon>Culicoidea</taxon>
        <taxon>Culicidae</taxon>
        <taxon>Culicinae</taxon>
        <taxon>Aedini</taxon>
        <taxon>Aedes</taxon>
        <taxon>Stegomyia</taxon>
    </lineage>
</organism>
<dbReference type="InterPro" id="IPR021109">
    <property type="entry name" value="Peptidase_aspartic_dom_sf"/>
</dbReference>
<dbReference type="PANTHER" id="PTHR47331:SF5">
    <property type="entry name" value="RIBONUCLEASE H"/>
    <property type="match status" value="1"/>
</dbReference>
<feature type="domain" description="Peptidase A2" evidence="2">
    <location>
        <begin position="519"/>
        <end position="555"/>
    </location>
</feature>
<evidence type="ECO:0000313" key="4">
    <source>
        <dbReference type="Proteomes" id="UP000069940"/>
    </source>
</evidence>
<dbReference type="Proteomes" id="UP000069940">
    <property type="component" value="Unassembled WGS sequence"/>
</dbReference>
<keyword evidence="4" id="KW-1185">Reference proteome</keyword>
<accession>A0ABM1ZQG6</accession>
<dbReference type="Gene3D" id="2.40.70.10">
    <property type="entry name" value="Acid Proteases"/>
    <property type="match status" value="1"/>
</dbReference>
<dbReference type="RefSeq" id="XP_062715075.1">
    <property type="nucleotide sequence ID" value="XM_062859091.1"/>
</dbReference>
<protein>
    <recommendedName>
        <fullName evidence="2">Peptidase A2 domain-containing protein</fullName>
    </recommendedName>
</protein>
<proteinExistence type="predicted"/>
<dbReference type="Pfam" id="PF03564">
    <property type="entry name" value="DUF1759"/>
    <property type="match status" value="1"/>
</dbReference>
<dbReference type="GeneID" id="134291391"/>
<dbReference type="InterPro" id="IPR001995">
    <property type="entry name" value="Peptidase_A2_cat"/>
</dbReference>
<dbReference type="PANTHER" id="PTHR47331">
    <property type="entry name" value="PHD-TYPE DOMAIN-CONTAINING PROTEIN"/>
    <property type="match status" value="1"/>
</dbReference>